<sequence length="120" mass="14330">MWESVEKKGVVFIWKIENYSFGWHTETEIYSPWFKVMEYKESKCRLRLKNDYKEIKIVCIKHEGFEYSLLYDIYLFNSAGLPESKSSKILNNYSTGGPFSIESEKVLNLRRHDYLPQDTP</sequence>
<accession>A0A8X6L4D9</accession>
<organism evidence="1 2">
    <name type="scientific">Trichonephila clavata</name>
    <name type="common">Joro spider</name>
    <name type="synonym">Nephila clavata</name>
    <dbReference type="NCBI Taxonomy" id="2740835"/>
    <lineage>
        <taxon>Eukaryota</taxon>
        <taxon>Metazoa</taxon>
        <taxon>Ecdysozoa</taxon>
        <taxon>Arthropoda</taxon>
        <taxon>Chelicerata</taxon>
        <taxon>Arachnida</taxon>
        <taxon>Araneae</taxon>
        <taxon>Araneomorphae</taxon>
        <taxon>Entelegynae</taxon>
        <taxon>Araneoidea</taxon>
        <taxon>Nephilidae</taxon>
        <taxon>Trichonephila</taxon>
    </lineage>
</organism>
<dbReference type="OrthoDB" id="10641163at2759"/>
<reference evidence="1" key="1">
    <citation type="submission" date="2020-07" db="EMBL/GenBank/DDBJ databases">
        <title>Multicomponent nature underlies the extraordinary mechanical properties of spider dragline silk.</title>
        <authorList>
            <person name="Kono N."/>
            <person name="Nakamura H."/>
            <person name="Mori M."/>
            <person name="Yoshida Y."/>
            <person name="Ohtoshi R."/>
            <person name="Malay A.D."/>
            <person name="Moran D.A.P."/>
            <person name="Tomita M."/>
            <person name="Numata K."/>
            <person name="Arakawa K."/>
        </authorList>
    </citation>
    <scope>NUCLEOTIDE SEQUENCE</scope>
</reference>
<dbReference type="EMBL" id="BMAO01024378">
    <property type="protein sequence ID" value="GFQ94981.1"/>
    <property type="molecule type" value="Genomic_DNA"/>
</dbReference>
<protein>
    <submittedName>
        <fullName evidence="1">Uncharacterized protein</fullName>
    </submittedName>
</protein>
<proteinExistence type="predicted"/>
<evidence type="ECO:0000313" key="1">
    <source>
        <dbReference type="EMBL" id="GFQ94981.1"/>
    </source>
</evidence>
<dbReference type="Proteomes" id="UP000887116">
    <property type="component" value="Unassembled WGS sequence"/>
</dbReference>
<comment type="caution">
    <text evidence="1">The sequence shown here is derived from an EMBL/GenBank/DDBJ whole genome shotgun (WGS) entry which is preliminary data.</text>
</comment>
<keyword evidence="2" id="KW-1185">Reference proteome</keyword>
<gene>
    <name evidence="1" type="ORF">TNCT_661731</name>
</gene>
<evidence type="ECO:0000313" key="2">
    <source>
        <dbReference type="Proteomes" id="UP000887116"/>
    </source>
</evidence>
<name>A0A8X6L4D9_TRICU</name>
<dbReference type="AlphaFoldDB" id="A0A8X6L4D9"/>
<dbReference type="SUPFAM" id="SSF49599">
    <property type="entry name" value="TRAF domain-like"/>
    <property type="match status" value="1"/>
</dbReference>